<dbReference type="PROSITE" id="PS01124">
    <property type="entry name" value="HTH_ARAC_FAMILY_2"/>
    <property type="match status" value="1"/>
</dbReference>
<feature type="domain" description="HTH araC/xylS-type" evidence="4">
    <location>
        <begin position="207"/>
        <end position="305"/>
    </location>
</feature>
<protein>
    <submittedName>
        <fullName evidence="5">AraC family transcriptional regulator</fullName>
    </submittedName>
</protein>
<evidence type="ECO:0000313" key="5">
    <source>
        <dbReference type="EMBL" id="MCX2739296.1"/>
    </source>
</evidence>
<dbReference type="PANTHER" id="PTHR43280">
    <property type="entry name" value="ARAC-FAMILY TRANSCRIPTIONAL REGULATOR"/>
    <property type="match status" value="1"/>
</dbReference>
<dbReference type="SMART" id="SM00342">
    <property type="entry name" value="HTH_ARAC"/>
    <property type="match status" value="1"/>
</dbReference>
<dbReference type="Gene3D" id="1.10.10.60">
    <property type="entry name" value="Homeodomain-like"/>
    <property type="match status" value="2"/>
</dbReference>
<organism evidence="5 6">
    <name type="scientific">Pontibacter anaerobius</name>
    <dbReference type="NCBI Taxonomy" id="2993940"/>
    <lineage>
        <taxon>Bacteria</taxon>
        <taxon>Pseudomonadati</taxon>
        <taxon>Bacteroidota</taxon>
        <taxon>Cytophagia</taxon>
        <taxon>Cytophagales</taxon>
        <taxon>Hymenobacteraceae</taxon>
        <taxon>Pontibacter</taxon>
    </lineage>
</organism>
<name>A0ABT3RCY5_9BACT</name>
<dbReference type="InterPro" id="IPR018060">
    <property type="entry name" value="HTH_AraC"/>
</dbReference>
<dbReference type="EMBL" id="JAPFQO010000002">
    <property type="protein sequence ID" value="MCX2739296.1"/>
    <property type="molecule type" value="Genomic_DNA"/>
</dbReference>
<comment type="caution">
    <text evidence="5">The sequence shown here is derived from an EMBL/GenBank/DDBJ whole genome shotgun (WGS) entry which is preliminary data.</text>
</comment>
<dbReference type="SUPFAM" id="SSF46689">
    <property type="entry name" value="Homeodomain-like"/>
    <property type="match status" value="2"/>
</dbReference>
<reference evidence="5 6" key="1">
    <citation type="submission" date="2022-11" db="EMBL/GenBank/DDBJ databases">
        <title>The characterization of three novel Bacteroidetes species and genomic analysis of their roles in tidal elemental geochemical cycles.</title>
        <authorList>
            <person name="Ma K.-J."/>
        </authorList>
    </citation>
    <scope>NUCLEOTIDE SEQUENCE [LARGE SCALE GENOMIC DNA]</scope>
    <source>
        <strain evidence="5 6">M82</strain>
    </source>
</reference>
<keyword evidence="2" id="KW-0238">DNA-binding</keyword>
<sequence>MALTHKLQSVPLRDERSLFTLVENRSVYSMDACELNIFETHQQAEGVNLQFGDWVLTSMLRGKKVMHLSEKPGFEYLPGESVIVPPNELMKIDFPEAGKESPTQCLALAISAEQISSTIQLLNERHTKAEAGEEWKVGVEHLHLANNLELADIINRMINISLNEHSREKDILVNLALRELLVRLMQTQARAFFEQNYKRLACSHRFGFIIAYIKENITSKIDVDKLSEKACMSRANFFRKFKEEFGYTPADYILKERIRLAKEYLSNPFNSVTQTCYMAGFQNLNYFIRAFKKEVGTTPKAFQLRVQV</sequence>
<dbReference type="InterPro" id="IPR009057">
    <property type="entry name" value="Homeodomain-like_sf"/>
</dbReference>
<dbReference type="PANTHER" id="PTHR43280:SF28">
    <property type="entry name" value="HTH-TYPE TRANSCRIPTIONAL ACTIVATOR RHAS"/>
    <property type="match status" value="1"/>
</dbReference>
<accession>A0ABT3RCY5</accession>
<dbReference type="InterPro" id="IPR018062">
    <property type="entry name" value="HTH_AraC-typ_CS"/>
</dbReference>
<keyword evidence="3" id="KW-0804">Transcription</keyword>
<gene>
    <name evidence="5" type="ORF">OO017_05005</name>
</gene>
<keyword evidence="6" id="KW-1185">Reference proteome</keyword>
<dbReference type="Proteomes" id="UP001207228">
    <property type="component" value="Unassembled WGS sequence"/>
</dbReference>
<evidence type="ECO:0000256" key="2">
    <source>
        <dbReference type="ARBA" id="ARBA00023125"/>
    </source>
</evidence>
<proteinExistence type="predicted"/>
<keyword evidence="1" id="KW-0805">Transcription regulation</keyword>
<dbReference type="RefSeq" id="WP_266051355.1">
    <property type="nucleotide sequence ID" value="NZ_JAPFQO010000002.1"/>
</dbReference>
<evidence type="ECO:0000256" key="3">
    <source>
        <dbReference type="ARBA" id="ARBA00023163"/>
    </source>
</evidence>
<dbReference type="Pfam" id="PF12833">
    <property type="entry name" value="HTH_18"/>
    <property type="match status" value="1"/>
</dbReference>
<dbReference type="InterPro" id="IPR009594">
    <property type="entry name" value="Tscrpt_reg_HTH_AraC_N"/>
</dbReference>
<dbReference type="Pfam" id="PF06719">
    <property type="entry name" value="AraC_N"/>
    <property type="match status" value="1"/>
</dbReference>
<evidence type="ECO:0000256" key="1">
    <source>
        <dbReference type="ARBA" id="ARBA00023015"/>
    </source>
</evidence>
<evidence type="ECO:0000313" key="6">
    <source>
        <dbReference type="Proteomes" id="UP001207228"/>
    </source>
</evidence>
<dbReference type="PROSITE" id="PS00041">
    <property type="entry name" value="HTH_ARAC_FAMILY_1"/>
    <property type="match status" value="1"/>
</dbReference>
<evidence type="ECO:0000259" key="4">
    <source>
        <dbReference type="PROSITE" id="PS01124"/>
    </source>
</evidence>